<evidence type="ECO:0000313" key="4">
    <source>
        <dbReference type="Proteomes" id="UP000070252"/>
    </source>
</evidence>
<sequence>MRRFGKASIVIIVIETFIIGILAGLLLVAAGKPEAREQRNLITHFDRTDLQRIEEMITRFKEGTGDNLTMLEWGIDSGPYIHDVYNDGREIHWTVDNTRDGMAANPGKTEYVCRAIGLAETAKFYKVEVSDCDSYAKDEQISLISFNKDRL</sequence>
<keyword evidence="4" id="KW-1185">Reference proteome</keyword>
<keyword evidence="1" id="KW-0812">Transmembrane</keyword>
<evidence type="ECO:0000313" key="3">
    <source>
        <dbReference type="EMBL" id="SDL00219.1"/>
    </source>
</evidence>
<reference evidence="3 5" key="2">
    <citation type="submission" date="2016-10" db="EMBL/GenBank/DDBJ databases">
        <authorList>
            <person name="de Groot N.N."/>
        </authorList>
    </citation>
    <scope>NUCLEOTIDE SEQUENCE [LARGE SCALE GENOMIC DNA]</scope>
    <source>
        <strain evidence="3 5">CGMCC 1.10239</strain>
    </source>
</reference>
<dbReference type="Proteomes" id="UP000182783">
    <property type="component" value="Unassembled WGS sequence"/>
</dbReference>
<dbReference type="Proteomes" id="UP000070252">
    <property type="component" value="Unassembled WGS sequence"/>
</dbReference>
<evidence type="ECO:0000313" key="5">
    <source>
        <dbReference type="Proteomes" id="UP000182783"/>
    </source>
</evidence>
<keyword evidence="1" id="KW-1133">Transmembrane helix</keyword>
<proteinExistence type="predicted"/>
<protein>
    <submittedName>
        <fullName evidence="3">Uncharacterized protein</fullName>
    </submittedName>
</protein>
<feature type="transmembrane region" description="Helical" evidence="1">
    <location>
        <begin position="7"/>
        <end position="30"/>
    </location>
</feature>
<evidence type="ECO:0000313" key="2">
    <source>
        <dbReference type="EMBL" id="KWX78606.1"/>
    </source>
</evidence>
<dbReference type="OrthoDB" id="2616460at2"/>
<reference evidence="2 4" key="1">
    <citation type="submission" date="2015-08" db="EMBL/GenBank/DDBJ databases">
        <title>Genome of Paenibacillus jilunlii.</title>
        <authorList>
            <person name="Sant'Anna F.H."/>
            <person name="Ambrosini A."/>
            <person name="Souza R."/>
            <person name="Bach E."/>
            <person name="Fernandes G."/>
            <person name="Balsanelli E."/>
            <person name="Baura V.A."/>
            <person name="Pedrosa F.O."/>
            <person name="Souza E.M."/>
            <person name="Passaglia L."/>
        </authorList>
    </citation>
    <scope>NUCLEOTIDE SEQUENCE [LARGE SCALE GENOMIC DNA]</scope>
    <source>
        <strain evidence="2 4">DSM 23019</strain>
    </source>
</reference>
<dbReference type="EMBL" id="LIPY01000093">
    <property type="protein sequence ID" value="KWX78606.1"/>
    <property type="molecule type" value="Genomic_DNA"/>
</dbReference>
<dbReference type="EMBL" id="FNGM01000001">
    <property type="protein sequence ID" value="SDL00219.1"/>
    <property type="molecule type" value="Genomic_DNA"/>
</dbReference>
<name>A0A1G9GHP6_9BACL</name>
<organism evidence="3 5">
    <name type="scientific">Paenibacillus jilunlii</name>
    <dbReference type="NCBI Taxonomy" id="682956"/>
    <lineage>
        <taxon>Bacteria</taxon>
        <taxon>Bacillati</taxon>
        <taxon>Bacillota</taxon>
        <taxon>Bacilli</taxon>
        <taxon>Bacillales</taxon>
        <taxon>Paenibacillaceae</taxon>
        <taxon>Paenibacillus</taxon>
    </lineage>
</organism>
<dbReference type="RefSeq" id="WP_062520533.1">
    <property type="nucleotide sequence ID" value="NZ_CP048429.1"/>
</dbReference>
<dbReference type="AlphaFoldDB" id="A0A1G9GHP6"/>
<evidence type="ECO:0000256" key="1">
    <source>
        <dbReference type="SAM" id="Phobius"/>
    </source>
</evidence>
<keyword evidence="1" id="KW-0472">Membrane</keyword>
<gene>
    <name evidence="2" type="ORF">AML91_04725</name>
    <name evidence="3" type="ORF">SAMN05216191_101417</name>
</gene>
<accession>A0A1G9GHP6</accession>